<feature type="region of interest" description="Disordered" evidence="1">
    <location>
        <begin position="1"/>
        <end position="22"/>
    </location>
</feature>
<evidence type="ECO:0008006" key="4">
    <source>
        <dbReference type="Google" id="ProtNLM"/>
    </source>
</evidence>
<organism evidence="2 3">
    <name type="scientific">Streptomyces spongiae</name>
    <dbReference type="NCBI Taxonomy" id="565072"/>
    <lineage>
        <taxon>Bacteria</taxon>
        <taxon>Bacillati</taxon>
        <taxon>Actinomycetota</taxon>
        <taxon>Actinomycetes</taxon>
        <taxon>Kitasatosporales</taxon>
        <taxon>Streptomycetaceae</taxon>
        <taxon>Streptomyces</taxon>
    </lineage>
</organism>
<dbReference type="EMBL" id="VJZC01000360">
    <property type="protein sequence ID" value="MPY61990.1"/>
    <property type="molecule type" value="Genomic_DNA"/>
</dbReference>
<reference evidence="2 3" key="1">
    <citation type="submission" date="2019-07" db="EMBL/GenBank/DDBJ databases">
        <title>New species of Amycolatopsis and Streptomyces.</title>
        <authorList>
            <person name="Duangmal K."/>
            <person name="Teo W.F.A."/>
            <person name="Lipun K."/>
        </authorList>
    </citation>
    <scope>NUCLEOTIDE SEQUENCE [LARGE SCALE GENOMIC DNA]</scope>
    <source>
        <strain evidence="2 3">NBRC 106415</strain>
    </source>
</reference>
<dbReference type="AlphaFoldDB" id="A0A5N8XRF0"/>
<evidence type="ECO:0000313" key="3">
    <source>
        <dbReference type="Proteomes" id="UP000400924"/>
    </source>
</evidence>
<feature type="compositionally biased region" description="Polar residues" evidence="1">
    <location>
        <begin position="1"/>
        <end position="15"/>
    </location>
</feature>
<comment type="caution">
    <text evidence="2">The sequence shown here is derived from an EMBL/GenBank/DDBJ whole genome shotgun (WGS) entry which is preliminary data.</text>
</comment>
<protein>
    <recommendedName>
        <fullName evidence="4">Circularly permuted type 2 ATP-grasp protein</fullName>
    </recommendedName>
</protein>
<keyword evidence="3" id="KW-1185">Reference proteome</keyword>
<dbReference type="RefSeq" id="WP_152775383.1">
    <property type="nucleotide sequence ID" value="NZ_VJZC01000360.1"/>
</dbReference>
<name>A0A5N8XRF0_9ACTN</name>
<proteinExistence type="predicted"/>
<dbReference type="Proteomes" id="UP000400924">
    <property type="component" value="Unassembled WGS sequence"/>
</dbReference>
<evidence type="ECO:0000256" key="1">
    <source>
        <dbReference type="SAM" id="MobiDB-lite"/>
    </source>
</evidence>
<evidence type="ECO:0000313" key="2">
    <source>
        <dbReference type="EMBL" id="MPY61990.1"/>
    </source>
</evidence>
<sequence length="444" mass="48585">MSSSPTGSWFGTYTPRTGGPSPRHLAETFENDLSEIARTRFPRAFEPMVVPRESYRELMRATERVLELQRRAVIALAPDSEGRVAALKADPADLPRLGSDEAYEAAHAIDFSRADVVVAEDGPKFVEFNVGAGVGAMLEFELERRIWQQVRRETGEPELTAPSLYGLIAGHVERTCAALGIPPAVLLVGCLADPAKTTRYFDTQIGLLREQGVQARFADLRTLLDEMGSTAGTAGLLGIVQFAEREANNCGWDMSPLVTATRNGLFALPSQTARLVDSKKVLALLSEGLPWMSGEDHDVVRRHVPWTRIVADRKADWRGRSHELPVLLVEQQEHFVLKGASGYSSQEVFFGLSTPAADWERLVASAVESEYYVAQEVVMPVRHPMRALLDEDGNTDTVMANPRVSPFCVAGVATGCSMRFNPTDQIGPVTRPYGAWPGVLLGAP</sequence>
<dbReference type="OrthoDB" id="5486793at2"/>
<dbReference type="SUPFAM" id="SSF56059">
    <property type="entry name" value="Glutathione synthetase ATP-binding domain-like"/>
    <property type="match status" value="1"/>
</dbReference>
<accession>A0A5N8XRF0</accession>
<gene>
    <name evidence="2" type="ORF">FNH08_34075</name>
</gene>